<dbReference type="Pfam" id="PF12802">
    <property type="entry name" value="MarR_2"/>
    <property type="match status" value="1"/>
</dbReference>
<evidence type="ECO:0000313" key="2">
    <source>
        <dbReference type="EMBL" id="QSZ66967.1"/>
    </source>
</evidence>
<keyword evidence="3" id="KW-1185">Reference proteome</keyword>
<dbReference type="AlphaFoldDB" id="A0A8A3S3W4"/>
<dbReference type="InterPro" id="IPR036390">
    <property type="entry name" value="WH_DNA-bd_sf"/>
</dbReference>
<organism evidence="2 3">
    <name type="scientific">Methanofollis aquaemaris</name>
    <dbReference type="NCBI Taxonomy" id="126734"/>
    <lineage>
        <taxon>Archaea</taxon>
        <taxon>Methanobacteriati</taxon>
        <taxon>Methanobacteriota</taxon>
        <taxon>Stenosarchaea group</taxon>
        <taxon>Methanomicrobia</taxon>
        <taxon>Methanomicrobiales</taxon>
        <taxon>Methanomicrobiaceae</taxon>
        <taxon>Methanofollis</taxon>
    </lineage>
</organism>
<dbReference type="PIRSF" id="PIRSF004955">
    <property type="entry name" value="HTH_arch"/>
    <property type="match status" value="1"/>
</dbReference>
<dbReference type="SUPFAM" id="SSF46785">
    <property type="entry name" value="Winged helix' DNA-binding domain"/>
    <property type="match status" value="1"/>
</dbReference>
<evidence type="ECO:0000259" key="1">
    <source>
        <dbReference type="SMART" id="SM00419"/>
    </source>
</evidence>
<dbReference type="GeneID" id="76423774"/>
<dbReference type="GO" id="GO:0003700">
    <property type="term" value="F:DNA-binding transcription factor activity"/>
    <property type="evidence" value="ECO:0007669"/>
    <property type="project" value="InterPro"/>
</dbReference>
<dbReference type="GO" id="GO:0003677">
    <property type="term" value="F:DNA binding"/>
    <property type="evidence" value="ECO:0007669"/>
    <property type="project" value="InterPro"/>
</dbReference>
<reference evidence="2" key="1">
    <citation type="journal article" date="2001" name="Int. J. Syst. Evol. Microbiol.">
        <title>Methanofollis aquaemaris sp. nov., a methanogen isolated from an aquaculture fish pond.</title>
        <authorList>
            <person name="Lai M.C."/>
            <person name="Chen S.C."/>
        </authorList>
    </citation>
    <scope>NUCLEOTIDE SEQUENCE</scope>
    <source>
        <strain evidence="2">N2F9704</strain>
    </source>
</reference>
<dbReference type="InterPro" id="IPR012318">
    <property type="entry name" value="HTH_CRP"/>
</dbReference>
<feature type="domain" description="HTH crp-type" evidence="1">
    <location>
        <begin position="28"/>
        <end position="77"/>
    </location>
</feature>
<dbReference type="PANTHER" id="PTHR43704:SF2">
    <property type="entry name" value="HTH CRP-TYPE DOMAIN-CONTAINING PROTEIN"/>
    <property type="match status" value="1"/>
</dbReference>
<evidence type="ECO:0000313" key="3">
    <source>
        <dbReference type="Proteomes" id="UP001042704"/>
    </source>
</evidence>
<dbReference type="PANTHER" id="PTHR43704">
    <property type="entry name" value="BSR5907 PROTEIN"/>
    <property type="match status" value="1"/>
</dbReference>
<proteinExistence type="predicted"/>
<dbReference type="Proteomes" id="UP001042704">
    <property type="component" value="Chromosome"/>
</dbReference>
<dbReference type="KEGG" id="maqe:RJ40_05400"/>
<dbReference type="InterPro" id="IPR057161">
    <property type="entry name" value="DUF7839"/>
</dbReference>
<dbReference type="Gene3D" id="1.10.10.10">
    <property type="entry name" value="Winged helix-like DNA-binding domain superfamily/Winged helix DNA-binding domain"/>
    <property type="match status" value="1"/>
</dbReference>
<dbReference type="InterPro" id="IPR012015">
    <property type="entry name" value="UCP_HTH_arc"/>
</dbReference>
<dbReference type="Pfam" id="PF25211">
    <property type="entry name" value="DUF7839"/>
    <property type="match status" value="1"/>
</dbReference>
<dbReference type="RefSeq" id="WP_265582336.1">
    <property type="nucleotide sequence ID" value="NZ_CP036172.1"/>
</dbReference>
<dbReference type="InterPro" id="IPR036388">
    <property type="entry name" value="WH-like_DNA-bd_sf"/>
</dbReference>
<dbReference type="InterPro" id="IPR000835">
    <property type="entry name" value="HTH_MarR-typ"/>
</dbReference>
<accession>A0A8A3S3W4</accession>
<name>A0A8A3S3W4_9EURY</name>
<dbReference type="EMBL" id="CP036172">
    <property type="protein sequence ID" value="QSZ66967.1"/>
    <property type="molecule type" value="Genomic_DNA"/>
</dbReference>
<dbReference type="CDD" id="cd00092">
    <property type="entry name" value="HTH_CRP"/>
    <property type="match status" value="1"/>
</dbReference>
<dbReference type="SMART" id="SM00419">
    <property type="entry name" value="HTH_CRP"/>
    <property type="match status" value="1"/>
</dbReference>
<protein>
    <submittedName>
        <fullName evidence="2">Winged helix-turn-helix transcriptional regulator</fullName>
    </submittedName>
</protein>
<reference evidence="2" key="2">
    <citation type="submission" date="2019-02" db="EMBL/GenBank/DDBJ databases">
        <authorList>
            <person name="Chen S.-C."/>
            <person name="Chien H.-H."/>
            <person name="Lai M.-C."/>
        </authorList>
    </citation>
    <scope>NUCLEOTIDE SEQUENCE</scope>
    <source>
        <strain evidence="2">N2F9704</strain>
    </source>
</reference>
<gene>
    <name evidence="2" type="ORF">RJ40_05400</name>
</gene>
<sequence length="270" mass="29369">MSKTAGEDPVASLLRSKREITRFQILVEVAEHQPAVRQQEVAEKMGVTPQAVSEYIRELADDGFVSAYGRGRYEVTKEGIEWVLANAEVLENYARHVTRDVIQKVRVWPAVAAEPLHKGDAVGVFMKDGWLYASKTEQSAMGEVIADAEAGQDVGVARLTGLIDHAEGTVHVLKVPRIERGGSRKMDLAGVRGVLAGVQQVGIAGLEAAVVMKSVGRKPDISFGSREGVIEAAFHGVECAILIVDEEFTDFLKRLENAGLTYVIHDLILP</sequence>